<evidence type="ECO:0000313" key="3">
    <source>
        <dbReference type="EMBL" id="RXZ73210.1"/>
    </source>
</evidence>
<keyword evidence="3" id="KW-0413">Isomerase</keyword>
<dbReference type="InterPro" id="IPR050312">
    <property type="entry name" value="IolE/XylAMocC-like"/>
</dbReference>
<dbReference type="InterPro" id="IPR013022">
    <property type="entry name" value="Xyl_isomerase-like_TIM-brl"/>
</dbReference>
<dbReference type="EMBL" id="SDPN01000001">
    <property type="protein sequence ID" value="RXZ73210.1"/>
    <property type="molecule type" value="Genomic_DNA"/>
</dbReference>
<dbReference type="SUPFAM" id="SSF51658">
    <property type="entry name" value="Xylose isomerase-like"/>
    <property type="match status" value="1"/>
</dbReference>
<dbReference type="InterPro" id="IPR036237">
    <property type="entry name" value="Xyl_isomerase-like_sf"/>
</dbReference>
<gene>
    <name evidence="3" type="ORF">ESP51_00470</name>
</gene>
<evidence type="ECO:0000313" key="4">
    <source>
        <dbReference type="Proteomes" id="UP000293865"/>
    </source>
</evidence>
<sequence>MTSSTTSPTTSIQLFTVREHLERDADEALGRLADIGYTTVEPYDFVRRAGELAAALKRHGLAAPTGHAFLSSPSFIAPDGSGTAIAAPSHDEVFAAARELGMSIVIEPYTDPDRWSTREQIEETADLLNAAAATAATHGLRVGYHNHAHELDRDIDGRRGLEILADALDPEVALEVDLYWAARAGVDVVALIGRLGDRVRAVHVKDGSLDPELVTAYPPADQVPAGRGAVPLAAAIDAASALEFAVVEYDAYDGDLYDGLAQSHKFLAARSAA</sequence>
<dbReference type="Proteomes" id="UP000293865">
    <property type="component" value="Unassembled WGS sequence"/>
</dbReference>
<dbReference type="Gene3D" id="3.20.20.150">
    <property type="entry name" value="Divalent-metal-dependent TIM barrel enzymes"/>
    <property type="match status" value="1"/>
</dbReference>
<name>A0A4Q2L837_9MICO</name>
<dbReference type="RefSeq" id="WP_129518912.1">
    <property type="nucleotide sequence ID" value="NZ_SDPN01000001.1"/>
</dbReference>
<proteinExistence type="predicted"/>
<dbReference type="Pfam" id="PF01261">
    <property type="entry name" value="AP_endonuc_2"/>
    <property type="match status" value="1"/>
</dbReference>
<dbReference type="OrthoDB" id="5182842at2"/>
<dbReference type="AlphaFoldDB" id="A0A4Q2L837"/>
<comment type="caution">
    <text evidence="3">The sequence shown here is derived from an EMBL/GenBank/DDBJ whole genome shotgun (WGS) entry which is preliminary data.</text>
</comment>
<dbReference type="PANTHER" id="PTHR12110:SF41">
    <property type="entry name" value="INOSOSE DEHYDRATASE"/>
    <property type="match status" value="1"/>
</dbReference>
<reference evidence="3 4" key="1">
    <citation type="submission" date="2019-01" db="EMBL/GenBank/DDBJ databases">
        <title>Agromyces.</title>
        <authorList>
            <person name="Li J."/>
        </authorList>
    </citation>
    <scope>NUCLEOTIDE SEQUENCE [LARGE SCALE GENOMIC DNA]</scope>
    <source>
        <strain evidence="3 4">DSM 15934</strain>
    </source>
</reference>
<organism evidence="3 4">
    <name type="scientific">Agromyces albus</name>
    <dbReference type="NCBI Taxonomy" id="205332"/>
    <lineage>
        <taxon>Bacteria</taxon>
        <taxon>Bacillati</taxon>
        <taxon>Actinomycetota</taxon>
        <taxon>Actinomycetes</taxon>
        <taxon>Micrococcales</taxon>
        <taxon>Microbacteriaceae</taxon>
        <taxon>Agromyces</taxon>
    </lineage>
</organism>
<keyword evidence="1" id="KW-0119">Carbohydrate metabolism</keyword>
<dbReference type="PANTHER" id="PTHR12110">
    <property type="entry name" value="HYDROXYPYRUVATE ISOMERASE"/>
    <property type="match status" value="1"/>
</dbReference>
<accession>A0A4Q2L837</accession>
<protein>
    <submittedName>
        <fullName evidence="3">Sugar phosphate isomerase/epimerase</fullName>
    </submittedName>
</protein>
<evidence type="ECO:0000259" key="2">
    <source>
        <dbReference type="Pfam" id="PF01261"/>
    </source>
</evidence>
<feature type="domain" description="Xylose isomerase-like TIM barrel" evidence="2">
    <location>
        <begin position="31"/>
        <end position="267"/>
    </location>
</feature>
<dbReference type="GO" id="GO:0016853">
    <property type="term" value="F:isomerase activity"/>
    <property type="evidence" value="ECO:0007669"/>
    <property type="project" value="UniProtKB-KW"/>
</dbReference>
<keyword evidence="4" id="KW-1185">Reference proteome</keyword>
<evidence type="ECO:0000256" key="1">
    <source>
        <dbReference type="ARBA" id="ARBA00023277"/>
    </source>
</evidence>